<dbReference type="InterPro" id="IPR006179">
    <property type="entry name" value="5_nucleotidase/apyrase"/>
</dbReference>
<dbReference type="PRINTS" id="PR01607">
    <property type="entry name" value="APYRASEFAMLY"/>
</dbReference>
<dbReference type="RefSeq" id="WP_150030842.1">
    <property type="nucleotide sequence ID" value="NZ_VWSH01000001.1"/>
</dbReference>
<name>A0A5M6CSZ0_9BACT</name>
<dbReference type="Pfam" id="PF02872">
    <property type="entry name" value="5_nucleotid_C"/>
    <property type="match status" value="1"/>
</dbReference>
<feature type="chain" id="PRO_5024388434" description="5'-Nucleotidase C-terminal domain-containing protein" evidence="1">
    <location>
        <begin position="22"/>
        <end position="249"/>
    </location>
</feature>
<feature type="signal peptide" evidence="1">
    <location>
        <begin position="1"/>
        <end position="21"/>
    </location>
</feature>
<comment type="caution">
    <text evidence="3">The sequence shown here is derived from an EMBL/GenBank/DDBJ whole genome shotgun (WGS) entry which is preliminary data.</text>
</comment>
<proteinExistence type="predicted"/>
<sequence length="249" mass="28060">MKVLTGIAKLFTLLLIFGSCAVTKKQVVSYNTSYTIIDSSIHRDTTFETFLSPYRKKMDTIMNEIIGYSDVPLSKAQPECTLGNFMTDAQLQYAQKRYPKVVISVINYGGIRLPYVGPGAISKGKIYEIMPFDNMLTIVDIPGKTLRQFCNHMASYGGWPITGLTYSIKGKEAENILVNGQPVNDQIIYETALSDYIANGGDNCDFLADCKKEYLDVFIRDILIEHIRALQAKGQKLHVELEKRIRYAE</sequence>
<reference evidence="3 4" key="1">
    <citation type="submission" date="2019-09" db="EMBL/GenBank/DDBJ databases">
        <title>Genome sequence and assembly of Taibaiella sp.</title>
        <authorList>
            <person name="Chhetri G."/>
        </authorList>
    </citation>
    <scope>NUCLEOTIDE SEQUENCE [LARGE SCALE GENOMIC DNA]</scope>
    <source>
        <strain evidence="3 4">KVB11</strain>
    </source>
</reference>
<dbReference type="Proteomes" id="UP000323632">
    <property type="component" value="Unassembled WGS sequence"/>
</dbReference>
<evidence type="ECO:0000259" key="2">
    <source>
        <dbReference type="Pfam" id="PF02872"/>
    </source>
</evidence>
<dbReference type="GO" id="GO:0009166">
    <property type="term" value="P:nucleotide catabolic process"/>
    <property type="evidence" value="ECO:0007669"/>
    <property type="project" value="InterPro"/>
</dbReference>
<dbReference type="SUPFAM" id="SSF55816">
    <property type="entry name" value="5'-nucleotidase (syn. UDP-sugar hydrolase), C-terminal domain"/>
    <property type="match status" value="1"/>
</dbReference>
<dbReference type="PANTHER" id="PTHR11575">
    <property type="entry name" value="5'-NUCLEOTIDASE-RELATED"/>
    <property type="match status" value="1"/>
</dbReference>
<dbReference type="GO" id="GO:0016787">
    <property type="term" value="F:hydrolase activity"/>
    <property type="evidence" value="ECO:0007669"/>
    <property type="project" value="InterPro"/>
</dbReference>
<dbReference type="Gene3D" id="3.90.780.10">
    <property type="entry name" value="5'-Nucleotidase, C-terminal domain"/>
    <property type="match status" value="1"/>
</dbReference>
<accession>A0A5M6CSZ0</accession>
<organism evidence="3 4">
    <name type="scientific">Taibaiella lutea</name>
    <dbReference type="NCBI Taxonomy" id="2608001"/>
    <lineage>
        <taxon>Bacteria</taxon>
        <taxon>Pseudomonadati</taxon>
        <taxon>Bacteroidota</taxon>
        <taxon>Chitinophagia</taxon>
        <taxon>Chitinophagales</taxon>
        <taxon>Chitinophagaceae</taxon>
        <taxon>Taibaiella</taxon>
    </lineage>
</organism>
<feature type="domain" description="5'-Nucleotidase C-terminal" evidence="2">
    <location>
        <begin position="67"/>
        <end position="208"/>
    </location>
</feature>
<dbReference type="InterPro" id="IPR008334">
    <property type="entry name" value="5'-Nucleotdase_C"/>
</dbReference>
<dbReference type="PROSITE" id="PS51257">
    <property type="entry name" value="PROKAR_LIPOPROTEIN"/>
    <property type="match status" value="1"/>
</dbReference>
<keyword evidence="4" id="KW-1185">Reference proteome</keyword>
<gene>
    <name evidence="3" type="ORF">F0919_00970</name>
</gene>
<keyword evidence="1" id="KW-0732">Signal</keyword>
<dbReference type="AlphaFoldDB" id="A0A5M6CSZ0"/>
<evidence type="ECO:0000256" key="1">
    <source>
        <dbReference type="SAM" id="SignalP"/>
    </source>
</evidence>
<dbReference type="PANTHER" id="PTHR11575:SF24">
    <property type="entry name" value="5'-NUCLEOTIDASE"/>
    <property type="match status" value="1"/>
</dbReference>
<protein>
    <recommendedName>
        <fullName evidence="2">5'-Nucleotidase C-terminal domain-containing protein</fullName>
    </recommendedName>
</protein>
<evidence type="ECO:0000313" key="3">
    <source>
        <dbReference type="EMBL" id="KAA5536269.1"/>
    </source>
</evidence>
<dbReference type="EMBL" id="VWSH01000001">
    <property type="protein sequence ID" value="KAA5536269.1"/>
    <property type="molecule type" value="Genomic_DNA"/>
</dbReference>
<evidence type="ECO:0000313" key="4">
    <source>
        <dbReference type="Proteomes" id="UP000323632"/>
    </source>
</evidence>
<dbReference type="InterPro" id="IPR036907">
    <property type="entry name" value="5'-Nucleotdase_C_sf"/>
</dbReference>